<dbReference type="KEGG" id="nsr:NS506_02463"/>
<reference evidence="3 4" key="2">
    <citation type="journal article" date="2016" name="Genome Announc.">
        <title>Draft Genome Sequence of Erythromycin- and Oxytetracycline-Sensitive Nocardia seriolae Strain U-1 (NBRC 110359).</title>
        <authorList>
            <person name="Imajoh M."/>
            <person name="Sukeda M."/>
            <person name="Shimizu M."/>
            <person name="Yamane J."/>
            <person name="Ohnishi K."/>
            <person name="Oshima S."/>
        </authorList>
    </citation>
    <scope>NUCLEOTIDE SEQUENCE [LARGE SCALE GENOMIC DNA]</scope>
    <source>
        <strain evidence="3 4">U-1</strain>
    </source>
</reference>
<dbReference type="GeneID" id="93373204"/>
<dbReference type="CDD" id="cd00229">
    <property type="entry name" value="SGNH_hydrolase"/>
    <property type="match status" value="1"/>
</dbReference>
<dbReference type="EMBL" id="BBYQ01000031">
    <property type="protein sequence ID" value="GAP28260.1"/>
    <property type="molecule type" value="Genomic_DNA"/>
</dbReference>
<dbReference type="Gene3D" id="3.40.50.1110">
    <property type="entry name" value="SGNH hydrolase"/>
    <property type="match status" value="1"/>
</dbReference>
<dbReference type="InterPro" id="IPR013830">
    <property type="entry name" value="SGNH_hydro"/>
</dbReference>
<dbReference type="Pfam" id="PF13472">
    <property type="entry name" value="Lipase_GDSL_2"/>
    <property type="match status" value="1"/>
</dbReference>
<protein>
    <recommendedName>
        <fullName evidence="1">SGNH hydrolase-type esterase domain-containing protein</fullName>
    </recommendedName>
</protein>
<sequence>MTRPKLSDLAAVTVAIAIAAGLVFALRADPTEHGESTPRRLVIPQQIEPTALFIGDSYTGASMLAEMSYACQAAVRLRWLCDLAAMPGTGYISGGQANRFRLEYLGDSTSFDERITRLARRADPNIVVLDGGRNDKFAPLDDVYQAMLGTVADAHRTWPAAKIVFVRPRFLRDPADDNGFDDDFFARLQSEPAMAEVVVIDPIASLDQSDTAGWLGPDRMHPNAEGNRRIAAALVDSLTTQGLAASR</sequence>
<dbReference type="SUPFAM" id="SSF52266">
    <property type="entry name" value="SGNH hydrolase"/>
    <property type="match status" value="1"/>
</dbReference>
<dbReference type="InterPro" id="IPR036514">
    <property type="entry name" value="SGNH_hydro_sf"/>
</dbReference>
<evidence type="ECO:0000313" key="3">
    <source>
        <dbReference type="EMBL" id="GAP28260.1"/>
    </source>
</evidence>
<dbReference type="RefSeq" id="WP_033087390.1">
    <property type="nucleotide sequence ID" value="NZ_AP017900.1"/>
</dbReference>
<reference evidence="2 5" key="3">
    <citation type="submission" date="2016-10" db="EMBL/GenBank/DDBJ databases">
        <title>Genome sequence of Nocardia seriolae strain EM150506, isolated from Anguila japonica.</title>
        <authorList>
            <person name="Han H.-J."/>
        </authorList>
    </citation>
    <scope>NUCLEOTIDE SEQUENCE [LARGE SCALE GENOMIC DNA]</scope>
    <source>
        <strain evidence="2 5">EM150506</strain>
    </source>
</reference>
<dbReference type="AlphaFoldDB" id="A0A0B8N8P3"/>
<gene>
    <name evidence="2" type="ORF">NS506_02463</name>
    <name evidence="3" type="ORF">NSK11_contig00031-0025</name>
</gene>
<keyword evidence="4" id="KW-1185">Reference proteome</keyword>
<accession>A0A0B8N8P3</accession>
<dbReference type="Proteomes" id="UP000037179">
    <property type="component" value="Unassembled WGS sequence"/>
</dbReference>
<name>A0A0B8N8P3_9NOCA</name>
<evidence type="ECO:0000313" key="4">
    <source>
        <dbReference type="Proteomes" id="UP000037179"/>
    </source>
</evidence>
<dbReference type="EMBL" id="CP017839">
    <property type="protein sequence ID" value="APA96527.1"/>
    <property type="molecule type" value="Genomic_DNA"/>
</dbReference>
<dbReference type="OrthoDB" id="8215557at2"/>
<evidence type="ECO:0000259" key="1">
    <source>
        <dbReference type="Pfam" id="PF13472"/>
    </source>
</evidence>
<evidence type="ECO:0000313" key="5">
    <source>
        <dbReference type="Proteomes" id="UP000180166"/>
    </source>
</evidence>
<proteinExistence type="predicted"/>
<feature type="domain" description="SGNH hydrolase-type esterase" evidence="1">
    <location>
        <begin position="53"/>
        <end position="229"/>
    </location>
</feature>
<evidence type="ECO:0000313" key="2">
    <source>
        <dbReference type="EMBL" id="APA96527.1"/>
    </source>
</evidence>
<dbReference type="Proteomes" id="UP000180166">
    <property type="component" value="Chromosome"/>
</dbReference>
<organism evidence="3 4">
    <name type="scientific">Nocardia seriolae</name>
    <dbReference type="NCBI Taxonomy" id="37332"/>
    <lineage>
        <taxon>Bacteria</taxon>
        <taxon>Bacillati</taxon>
        <taxon>Actinomycetota</taxon>
        <taxon>Actinomycetes</taxon>
        <taxon>Mycobacteriales</taxon>
        <taxon>Nocardiaceae</taxon>
        <taxon>Nocardia</taxon>
    </lineage>
</organism>
<reference evidence="4" key="1">
    <citation type="submission" date="2015-07" db="EMBL/GenBank/DDBJ databases">
        <title>Nocardia seriolae U-1 whole genome shotgun sequence.</title>
        <authorList>
            <person name="Imajoh M."/>
            <person name="Fukumoto Y."/>
            <person name="Sukeda M."/>
            <person name="Yamane J."/>
            <person name="Yamasaki K."/>
            <person name="Shimizu M."/>
            <person name="Ohnishi K."/>
            <person name="Oshima S."/>
        </authorList>
    </citation>
    <scope>NUCLEOTIDE SEQUENCE [LARGE SCALE GENOMIC DNA]</scope>
    <source>
        <strain evidence="4">U-1</strain>
    </source>
</reference>